<evidence type="ECO:0000256" key="7">
    <source>
        <dbReference type="RuleBase" id="RU364090"/>
    </source>
</evidence>
<evidence type="ECO:0000313" key="8">
    <source>
        <dbReference type="EMBL" id="SHI10424.1"/>
    </source>
</evidence>
<comment type="similarity">
    <text evidence="2 7">Belongs to the FliQ/MopD/SpaQ family.</text>
</comment>
<proteinExistence type="inferred from homology"/>
<evidence type="ECO:0000256" key="1">
    <source>
        <dbReference type="ARBA" id="ARBA00004651"/>
    </source>
</evidence>
<accession>A0A1M5YET8</accession>
<dbReference type="Proteomes" id="UP000184268">
    <property type="component" value="Unassembled WGS sequence"/>
</dbReference>
<dbReference type="EMBL" id="FQXG01000007">
    <property type="protein sequence ID" value="SHI10424.1"/>
    <property type="molecule type" value="Genomic_DNA"/>
</dbReference>
<keyword evidence="8" id="KW-0969">Cilium</keyword>
<dbReference type="GO" id="GO:0009425">
    <property type="term" value="C:bacterial-type flagellum basal body"/>
    <property type="evidence" value="ECO:0007669"/>
    <property type="project" value="UniProtKB-SubCell"/>
</dbReference>
<evidence type="ECO:0000256" key="3">
    <source>
        <dbReference type="ARBA" id="ARBA00022475"/>
    </source>
</evidence>
<dbReference type="InterPro" id="IPR006305">
    <property type="entry name" value="FliQ"/>
</dbReference>
<dbReference type="PANTHER" id="PTHR34040">
    <property type="entry name" value="FLAGELLAR BIOSYNTHETIC PROTEIN FLIQ"/>
    <property type="match status" value="1"/>
</dbReference>
<reference evidence="8 9" key="1">
    <citation type="submission" date="2016-11" db="EMBL/GenBank/DDBJ databases">
        <authorList>
            <person name="Jaros S."/>
            <person name="Januszkiewicz K."/>
            <person name="Wedrychowicz H."/>
        </authorList>
    </citation>
    <scope>NUCLEOTIDE SEQUENCE [LARGE SCALE GENOMIC DNA]</scope>
    <source>
        <strain evidence="8 9">DSM 16917</strain>
    </source>
</reference>
<keyword evidence="4 7" id="KW-0812">Transmembrane</keyword>
<dbReference type="RefSeq" id="WP_067660708.1">
    <property type="nucleotide sequence ID" value="NZ_FQXG01000007.1"/>
</dbReference>
<evidence type="ECO:0000256" key="4">
    <source>
        <dbReference type="ARBA" id="ARBA00022692"/>
    </source>
</evidence>
<dbReference type="AlphaFoldDB" id="A0A1M5YET8"/>
<dbReference type="Pfam" id="PF01313">
    <property type="entry name" value="Bac_export_3"/>
    <property type="match status" value="1"/>
</dbReference>
<dbReference type="PANTHER" id="PTHR34040:SF8">
    <property type="entry name" value="FLAGELLAR BIOSYNTHETIC PROTEIN FLIQ"/>
    <property type="match status" value="1"/>
</dbReference>
<dbReference type="PIRSF" id="PIRSF004669">
    <property type="entry name" value="FliQ"/>
    <property type="match status" value="1"/>
</dbReference>
<dbReference type="NCBIfam" id="TIGR01402">
    <property type="entry name" value="fliQ"/>
    <property type="match status" value="1"/>
</dbReference>
<sequence>MTPETFVDIFRHALQVIVMMVAAIILPGLLVGLLVAIFQAATSINEQTLSFLPRLLVTLTTLMFLGHWLVRTLMELMFEMVELIPQVVG</sequence>
<evidence type="ECO:0000256" key="6">
    <source>
        <dbReference type="ARBA" id="ARBA00023136"/>
    </source>
</evidence>
<dbReference type="OrthoDB" id="9806440at2"/>
<dbReference type="GO" id="GO:0009306">
    <property type="term" value="P:protein secretion"/>
    <property type="evidence" value="ECO:0007669"/>
    <property type="project" value="InterPro"/>
</dbReference>
<comment type="function">
    <text evidence="7">Role in flagellar biosynthesis.</text>
</comment>
<comment type="subcellular location">
    <subcellularLocation>
        <location evidence="1 7">Cell membrane</location>
        <topology evidence="1">Multi-pass membrane protein</topology>
    </subcellularLocation>
    <subcellularLocation>
        <location evidence="7">Bacterial flagellum basal body</location>
    </subcellularLocation>
</comment>
<keyword evidence="7" id="KW-0975">Bacterial flagellum</keyword>
<protein>
    <recommendedName>
        <fullName evidence="7">Flagellar biosynthetic protein FliQ</fullName>
    </recommendedName>
</protein>
<organism evidence="8 9">
    <name type="scientific">Ferrimonas marina</name>
    <dbReference type="NCBI Taxonomy" id="299255"/>
    <lineage>
        <taxon>Bacteria</taxon>
        <taxon>Pseudomonadati</taxon>
        <taxon>Pseudomonadota</taxon>
        <taxon>Gammaproteobacteria</taxon>
        <taxon>Alteromonadales</taxon>
        <taxon>Ferrimonadaceae</taxon>
        <taxon>Ferrimonas</taxon>
    </lineage>
</organism>
<dbReference type="STRING" id="299255.SAMN02745129_4154"/>
<keyword evidence="5 7" id="KW-1133">Transmembrane helix</keyword>
<keyword evidence="9" id="KW-1185">Reference proteome</keyword>
<gene>
    <name evidence="7" type="primary">fliQ</name>
    <name evidence="8" type="ORF">SAMN02745129_4154</name>
</gene>
<evidence type="ECO:0000256" key="2">
    <source>
        <dbReference type="ARBA" id="ARBA00006156"/>
    </source>
</evidence>
<name>A0A1M5YET8_9GAMM</name>
<evidence type="ECO:0000313" key="9">
    <source>
        <dbReference type="Proteomes" id="UP000184268"/>
    </source>
</evidence>
<feature type="transmembrane region" description="Helical" evidence="7">
    <location>
        <begin position="12"/>
        <end position="39"/>
    </location>
</feature>
<keyword evidence="8" id="KW-0966">Cell projection</keyword>
<keyword evidence="6 7" id="KW-0472">Membrane</keyword>
<dbReference type="GO" id="GO:0044780">
    <property type="term" value="P:bacterial-type flagellum assembly"/>
    <property type="evidence" value="ECO:0007669"/>
    <property type="project" value="InterPro"/>
</dbReference>
<dbReference type="InterPro" id="IPR002191">
    <property type="entry name" value="Bac_export_3"/>
</dbReference>
<feature type="transmembrane region" description="Helical" evidence="7">
    <location>
        <begin position="51"/>
        <end position="70"/>
    </location>
</feature>
<keyword evidence="3 7" id="KW-1003">Cell membrane</keyword>
<keyword evidence="8" id="KW-0282">Flagellum</keyword>
<dbReference type="GO" id="GO:0005886">
    <property type="term" value="C:plasma membrane"/>
    <property type="evidence" value="ECO:0007669"/>
    <property type="project" value="UniProtKB-SubCell"/>
</dbReference>
<evidence type="ECO:0000256" key="5">
    <source>
        <dbReference type="ARBA" id="ARBA00022989"/>
    </source>
</evidence>
<dbReference type="PRINTS" id="PR00952">
    <property type="entry name" value="TYPE3IMQPROT"/>
</dbReference>